<feature type="non-terminal residue" evidence="3">
    <location>
        <position position="118"/>
    </location>
</feature>
<gene>
    <name evidence="3" type="ORF">S03H2_38167</name>
</gene>
<evidence type="ECO:0000256" key="1">
    <source>
        <dbReference type="ARBA" id="ARBA00022553"/>
    </source>
</evidence>
<reference evidence="3" key="1">
    <citation type="journal article" date="2014" name="Front. Microbiol.">
        <title>High frequency of phylogenetically diverse reductive dehalogenase-homologous genes in deep subseafloor sedimentary metagenomes.</title>
        <authorList>
            <person name="Kawai M."/>
            <person name="Futagami T."/>
            <person name="Toyoda A."/>
            <person name="Takaki Y."/>
            <person name="Nishi S."/>
            <person name="Hori S."/>
            <person name="Arai W."/>
            <person name="Tsubouchi T."/>
            <person name="Morono Y."/>
            <person name="Uchiyama I."/>
            <person name="Ito T."/>
            <person name="Fujiyama A."/>
            <person name="Inagaki F."/>
            <person name="Takami H."/>
        </authorList>
    </citation>
    <scope>NUCLEOTIDE SEQUENCE</scope>
    <source>
        <strain evidence="3">Expedition CK06-06</strain>
    </source>
</reference>
<dbReference type="AlphaFoldDB" id="X1I989"/>
<dbReference type="PANTHER" id="PTHR44591:SF3">
    <property type="entry name" value="RESPONSE REGULATORY DOMAIN-CONTAINING PROTEIN"/>
    <property type="match status" value="1"/>
</dbReference>
<accession>X1I989</accession>
<dbReference type="SMART" id="SM00448">
    <property type="entry name" value="REC"/>
    <property type="match status" value="1"/>
</dbReference>
<name>X1I989_9ZZZZ</name>
<dbReference type="PANTHER" id="PTHR44591">
    <property type="entry name" value="STRESS RESPONSE REGULATOR PROTEIN 1"/>
    <property type="match status" value="1"/>
</dbReference>
<keyword evidence="1" id="KW-0597">Phosphoprotein</keyword>
<dbReference type="CDD" id="cd00156">
    <property type="entry name" value="REC"/>
    <property type="match status" value="1"/>
</dbReference>
<evidence type="ECO:0000313" key="3">
    <source>
        <dbReference type="EMBL" id="GAH54143.1"/>
    </source>
</evidence>
<protein>
    <recommendedName>
        <fullName evidence="2">Response regulatory domain-containing protein</fullName>
    </recommendedName>
</protein>
<dbReference type="InterPro" id="IPR001789">
    <property type="entry name" value="Sig_transdc_resp-reg_receiver"/>
</dbReference>
<dbReference type="GO" id="GO:0000160">
    <property type="term" value="P:phosphorelay signal transduction system"/>
    <property type="evidence" value="ECO:0007669"/>
    <property type="project" value="InterPro"/>
</dbReference>
<dbReference type="Pfam" id="PF00072">
    <property type="entry name" value="Response_reg"/>
    <property type="match status" value="1"/>
</dbReference>
<dbReference type="SUPFAM" id="SSF52172">
    <property type="entry name" value="CheY-like"/>
    <property type="match status" value="1"/>
</dbReference>
<proteinExistence type="predicted"/>
<dbReference type="EMBL" id="BARU01023525">
    <property type="protein sequence ID" value="GAH54143.1"/>
    <property type="molecule type" value="Genomic_DNA"/>
</dbReference>
<sequence length="118" mass="13533">MKSTILVVEDDEYLRKQICWALKDESEVLEAKDANYARETMDKVPRIEAVLLDLHLPPRVETPKEGLMFLAHLRSLYPDTGIIVVTGSKNTRTWQDAIKLGVQDFFSKPFDLGELRLT</sequence>
<dbReference type="PROSITE" id="PS50110">
    <property type="entry name" value="RESPONSE_REGULATORY"/>
    <property type="match status" value="1"/>
</dbReference>
<organism evidence="3">
    <name type="scientific">marine sediment metagenome</name>
    <dbReference type="NCBI Taxonomy" id="412755"/>
    <lineage>
        <taxon>unclassified sequences</taxon>
        <taxon>metagenomes</taxon>
        <taxon>ecological metagenomes</taxon>
    </lineage>
</organism>
<dbReference type="InterPro" id="IPR050595">
    <property type="entry name" value="Bact_response_regulator"/>
</dbReference>
<dbReference type="InterPro" id="IPR011006">
    <property type="entry name" value="CheY-like_superfamily"/>
</dbReference>
<feature type="domain" description="Response regulatory" evidence="2">
    <location>
        <begin position="4"/>
        <end position="118"/>
    </location>
</feature>
<dbReference type="Gene3D" id="3.40.50.2300">
    <property type="match status" value="1"/>
</dbReference>
<comment type="caution">
    <text evidence="3">The sequence shown here is derived from an EMBL/GenBank/DDBJ whole genome shotgun (WGS) entry which is preliminary data.</text>
</comment>
<evidence type="ECO:0000259" key="2">
    <source>
        <dbReference type="PROSITE" id="PS50110"/>
    </source>
</evidence>